<dbReference type="EMBL" id="CP042997">
    <property type="protein sequence ID" value="QEH35021.1"/>
    <property type="molecule type" value="Genomic_DNA"/>
</dbReference>
<gene>
    <name evidence="10" type="ORF">OJF2_35660</name>
</gene>
<dbReference type="PROSITE" id="PS51007">
    <property type="entry name" value="CYTC"/>
    <property type="match status" value="2"/>
</dbReference>
<reference evidence="10 11" key="1">
    <citation type="submission" date="2019-08" db="EMBL/GenBank/DDBJ databases">
        <title>Deep-cultivation of Planctomycetes and their phenomic and genomic characterization uncovers novel biology.</title>
        <authorList>
            <person name="Wiegand S."/>
            <person name="Jogler M."/>
            <person name="Boedeker C."/>
            <person name="Pinto D."/>
            <person name="Vollmers J."/>
            <person name="Rivas-Marin E."/>
            <person name="Kohn T."/>
            <person name="Peeters S.H."/>
            <person name="Heuer A."/>
            <person name="Rast P."/>
            <person name="Oberbeckmann S."/>
            <person name="Bunk B."/>
            <person name="Jeske O."/>
            <person name="Meyerdierks A."/>
            <person name="Storesund J.E."/>
            <person name="Kallscheuer N."/>
            <person name="Luecker S."/>
            <person name="Lage O.M."/>
            <person name="Pohl T."/>
            <person name="Merkel B.J."/>
            <person name="Hornburger P."/>
            <person name="Mueller R.-W."/>
            <person name="Bruemmer F."/>
            <person name="Labrenz M."/>
            <person name="Spormann A.M."/>
            <person name="Op den Camp H."/>
            <person name="Overmann J."/>
            <person name="Amann R."/>
            <person name="Jetten M.S.M."/>
            <person name="Mascher T."/>
            <person name="Medema M.H."/>
            <person name="Devos D.P."/>
            <person name="Kaster A.-K."/>
            <person name="Ovreas L."/>
            <person name="Rohde M."/>
            <person name="Galperin M.Y."/>
            <person name="Jogler C."/>
        </authorList>
    </citation>
    <scope>NUCLEOTIDE SEQUENCE [LARGE SCALE GENOMIC DNA]</scope>
    <source>
        <strain evidence="10 11">OJF2</strain>
    </source>
</reference>
<keyword evidence="2 7" id="KW-0349">Heme</keyword>
<feature type="chain" id="PRO_5022723083" evidence="8">
    <location>
        <begin position="23"/>
        <end position="588"/>
    </location>
</feature>
<evidence type="ECO:0000256" key="3">
    <source>
        <dbReference type="ARBA" id="ARBA00022723"/>
    </source>
</evidence>
<evidence type="ECO:0000256" key="2">
    <source>
        <dbReference type="ARBA" id="ARBA00022617"/>
    </source>
</evidence>
<dbReference type="InterPro" id="IPR051395">
    <property type="entry name" value="Cytochrome_c_Peroxidase/MauG"/>
</dbReference>
<keyword evidence="6 7" id="KW-0408">Iron</keyword>
<dbReference type="PANTHER" id="PTHR30600">
    <property type="entry name" value="CYTOCHROME C PEROXIDASE-RELATED"/>
    <property type="match status" value="1"/>
</dbReference>
<comment type="subcellular location">
    <subcellularLocation>
        <location evidence="1">Cell envelope</location>
    </subcellularLocation>
</comment>
<dbReference type="InterPro" id="IPR036909">
    <property type="entry name" value="Cyt_c-like_dom_sf"/>
</dbReference>
<dbReference type="PANTHER" id="PTHR30600:SF10">
    <property type="entry name" value="BLL6722 PROTEIN"/>
    <property type="match status" value="1"/>
</dbReference>
<dbReference type="GO" id="GO:0046872">
    <property type="term" value="F:metal ion binding"/>
    <property type="evidence" value="ECO:0007669"/>
    <property type="project" value="UniProtKB-KW"/>
</dbReference>
<keyword evidence="3 7" id="KW-0479">Metal-binding</keyword>
<dbReference type="GO" id="GO:0020037">
    <property type="term" value="F:heme binding"/>
    <property type="evidence" value="ECO:0007669"/>
    <property type="project" value="InterPro"/>
</dbReference>
<evidence type="ECO:0000313" key="10">
    <source>
        <dbReference type="EMBL" id="QEH35021.1"/>
    </source>
</evidence>
<feature type="signal peptide" evidence="8">
    <location>
        <begin position="1"/>
        <end position="22"/>
    </location>
</feature>
<dbReference type="SUPFAM" id="SSF46626">
    <property type="entry name" value="Cytochrome c"/>
    <property type="match status" value="2"/>
</dbReference>
<evidence type="ECO:0000313" key="11">
    <source>
        <dbReference type="Proteomes" id="UP000324233"/>
    </source>
</evidence>
<evidence type="ECO:0000256" key="1">
    <source>
        <dbReference type="ARBA" id="ARBA00004196"/>
    </source>
</evidence>
<proteinExistence type="predicted"/>
<dbReference type="Proteomes" id="UP000324233">
    <property type="component" value="Chromosome"/>
</dbReference>
<dbReference type="InterPro" id="IPR011045">
    <property type="entry name" value="N2O_reductase_N"/>
</dbReference>
<keyword evidence="11" id="KW-1185">Reference proteome</keyword>
<dbReference type="InterPro" id="IPR015943">
    <property type="entry name" value="WD40/YVTN_repeat-like_dom_sf"/>
</dbReference>
<dbReference type="Pfam" id="PF03150">
    <property type="entry name" value="CCP_MauG"/>
    <property type="match status" value="1"/>
</dbReference>
<dbReference type="RefSeq" id="WP_148594870.1">
    <property type="nucleotide sequence ID" value="NZ_CP042997.1"/>
</dbReference>
<evidence type="ECO:0000256" key="6">
    <source>
        <dbReference type="ARBA" id="ARBA00023004"/>
    </source>
</evidence>
<evidence type="ECO:0000256" key="7">
    <source>
        <dbReference type="PROSITE-ProRule" id="PRU00433"/>
    </source>
</evidence>
<dbReference type="GO" id="GO:0030313">
    <property type="term" value="C:cell envelope"/>
    <property type="evidence" value="ECO:0007669"/>
    <property type="project" value="UniProtKB-SubCell"/>
</dbReference>
<evidence type="ECO:0000256" key="8">
    <source>
        <dbReference type="SAM" id="SignalP"/>
    </source>
</evidence>
<evidence type="ECO:0000256" key="4">
    <source>
        <dbReference type="ARBA" id="ARBA00022729"/>
    </source>
</evidence>
<dbReference type="AlphaFoldDB" id="A0A5B9W4L9"/>
<feature type="domain" description="Cytochrome c" evidence="9">
    <location>
        <begin position="493"/>
        <end position="588"/>
    </location>
</feature>
<dbReference type="KEGG" id="agv:OJF2_35660"/>
<keyword evidence="4 8" id="KW-0732">Signal</keyword>
<dbReference type="GO" id="GO:0009055">
    <property type="term" value="F:electron transfer activity"/>
    <property type="evidence" value="ECO:0007669"/>
    <property type="project" value="InterPro"/>
</dbReference>
<protein>
    <submittedName>
        <fullName evidence="10">Di-heme cytochrome c peroxidase</fullName>
    </submittedName>
</protein>
<evidence type="ECO:0000256" key="5">
    <source>
        <dbReference type="ARBA" id="ARBA00023002"/>
    </source>
</evidence>
<evidence type="ECO:0000259" key="9">
    <source>
        <dbReference type="PROSITE" id="PS51007"/>
    </source>
</evidence>
<keyword evidence="5" id="KW-0560">Oxidoreductase</keyword>
<organism evidence="10 11">
    <name type="scientific">Aquisphaera giovannonii</name>
    <dbReference type="NCBI Taxonomy" id="406548"/>
    <lineage>
        <taxon>Bacteria</taxon>
        <taxon>Pseudomonadati</taxon>
        <taxon>Planctomycetota</taxon>
        <taxon>Planctomycetia</taxon>
        <taxon>Isosphaerales</taxon>
        <taxon>Isosphaeraceae</taxon>
        <taxon>Aquisphaera</taxon>
    </lineage>
</organism>
<accession>A0A5B9W4L9</accession>
<dbReference type="InterPro" id="IPR004852">
    <property type="entry name" value="Di-haem_cyt_c_peroxidsae"/>
</dbReference>
<sequence precursor="true">MTTAVKNGMPALGLVLATVAIASGGSAAEDHATGEAPAARARRPVALALSGDGAALLVANGRSGTISEIDVPSATRVAEHPVARALGDLAPLGDGLRFAAVDPEAGELLLLEHRAGRLAVKARLGVGPDPIRVAILPGGQACAVASRWGRRLAIVDIGPGGGEGALRLRRSIDLLFPPREVLPLREGKALLVADAFGGRLAVVDPAGGTIASVREVPGHNLRGLAIADGGAAVVLARQLSSRLATSSFDDVHWGDLMKNQVLSLRADAILDPAADILRGSSSRDLDEVGHAAGDPEDLAIDPKGRIVVALAGVGEVAVLGDRASPIVRVPAGTRPSAVVVDSRRDLAFVADVEEDSVAIVPLGGGAGRVASLGPRPGPTAIERGERLFNSARLSHHGWMSCRSCHAEGHTGGFAVDTFGDKSYGAPKLVPSLLGAGATGPWGWLGNFGTLEDQARFSIETTMRGKPLDDGDVADLAAYVRSLRPPPPPAAPREAADRGALVFRSKKCANCHAGEALTSDGVKDVGLVDDVGNRAFNPPSLRGVAQRTRFLHDGRAGSLEAVFSEHKHPPGVSLADSELHDLLAHLRTL</sequence>
<dbReference type="SUPFAM" id="SSF50974">
    <property type="entry name" value="Nitrous oxide reductase, N-terminal domain"/>
    <property type="match status" value="1"/>
</dbReference>
<name>A0A5B9W4L9_9BACT</name>
<dbReference type="GO" id="GO:0004130">
    <property type="term" value="F:cytochrome-c peroxidase activity"/>
    <property type="evidence" value="ECO:0007669"/>
    <property type="project" value="TreeGrafter"/>
</dbReference>
<dbReference type="Gene3D" id="1.10.760.10">
    <property type="entry name" value="Cytochrome c-like domain"/>
    <property type="match status" value="2"/>
</dbReference>
<dbReference type="InterPro" id="IPR009056">
    <property type="entry name" value="Cyt_c-like_dom"/>
</dbReference>
<keyword evidence="10" id="KW-0575">Peroxidase</keyword>
<dbReference type="Gene3D" id="2.130.10.10">
    <property type="entry name" value="YVTN repeat-like/Quinoprotein amine dehydrogenase"/>
    <property type="match status" value="1"/>
</dbReference>
<feature type="domain" description="Cytochrome c" evidence="9">
    <location>
        <begin position="379"/>
        <end position="483"/>
    </location>
</feature>
<dbReference type="OrthoDB" id="9772811at2"/>